<dbReference type="InterPro" id="IPR015421">
    <property type="entry name" value="PyrdxlP-dep_Trfase_major"/>
</dbReference>
<dbReference type="Gene3D" id="3.40.640.10">
    <property type="entry name" value="Type I PLP-dependent aspartate aminotransferase-like (Major domain)"/>
    <property type="match status" value="1"/>
</dbReference>
<comment type="similarity">
    <text evidence="1 4">Belongs to the DegT/DnrJ/EryC1 family.</text>
</comment>
<evidence type="ECO:0000256" key="2">
    <source>
        <dbReference type="PIRSR" id="PIRSR000390-1"/>
    </source>
</evidence>
<name>I9H837_9BACE</name>
<dbReference type="PATRIC" id="fig|997887.3.peg.4695"/>
<sequence>MAYQIPLFNLNFDEREAQAAYDTIKSGWISTGPKNTELEQMFIDMWKVKYAVSMSNCTDSLHVCCMVCGFGPGDEVICPSFTFAASCNCIRYVGATPVFADIVGPRHINIDPKDIETKITPRTKGIVVVHMAGFPADMDAIMTIAQKYNLKVIEDACHGPLSEYKGKKLGTIGDCASFSFFSNKNISTGEGGMFITNNDEMAQKARLIRSHGMSTMSYQRASGHATEYDIACLGYNFRMDDIRASIAIEQLKKLPKDLEARVAVRSRYVSRFIRNSRIAVPFADCTEFTSNYIFPIVILESTKEKRNVLREYIHAAGIQTSVHYPAAHHFSTYRKLGAVLPQTDYCTDNEVTLPMYAALTMEQVDFICDTVEKGIMEIYG</sequence>
<comment type="caution">
    <text evidence="5">The sequence shown here is derived from an EMBL/GenBank/DDBJ whole genome shotgun (WGS) entry which is preliminary data.</text>
</comment>
<keyword evidence="6" id="KW-1185">Reference proteome</keyword>
<dbReference type="PANTHER" id="PTHR30244:SF34">
    <property type="entry name" value="DTDP-4-AMINO-4,6-DIDEOXYGALACTOSE TRANSAMINASE"/>
    <property type="match status" value="1"/>
</dbReference>
<dbReference type="Proteomes" id="UP000005150">
    <property type="component" value="Unassembled WGS sequence"/>
</dbReference>
<dbReference type="Gene3D" id="3.90.1150.10">
    <property type="entry name" value="Aspartate Aminotransferase, domain 1"/>
    <property type="match status" value="1"/>
</dbReference>
<evidence type="ECO:0000256" key="4">
    <source>
        <dbReference type="RuleBase" id="RU004508"/>
    </source>
</evidence>
<dbReference type="PANTHER" id="PTHR30244">
    <property type="entry name" value="TRANSAMINASE"/>
    <property type="match status" value="1"/>
</dbReference>
<proteinExistence type="inferred from homology"/>
<dbReference type="SUPFAM" id="SSF53383">
    <property type="entry name" value="PLP-dependent transferases"/>
    <property type="match status" value="1"/>
</dbReference>
<evidence type="ECO:0008006" key="7">
    <source>
        <dbReference type="Google" id="ProtNLM"/>
    </source>
</evidence>
<feature type="active site" description="Proton acceptor" evidence="2">
    <location>
        <position position="184"/>
    </location>
</feature>
<dbReference type="AlphaFoldDB" id="I9H837"/>
<evidence type="ECO:0000256" key="1">
    <source>
        <dbReference type="ARBA" id="ARBA00037999"/>
    </source>
</evidence>
<dbReference type="InterPro" id="IPR015422">
    <property type="entry name" value="PyrdxlP-dep_Trfase_small"/>
</dbReference>
<dbReference type="Pfam" id="PF01041">
    <property type="entry name" value="DegT_DnrJ_EryC1"/>
    <property type="match status" value="1"/>
</dbReference>
<keyword evidence="3 4" id="KW-0663">Pyridoxal phosphate</keyword>
<dbReference type="GO" id="GO:0030170">
    <property type="term" value="F:pyridoxal phosphate binding"/>
    <property type="evidence" value="ECO:0007669"/>
    <property type="project" value="TreeGrafter"/>
</dbReference>
<organism evidence="5 6">
    <name type="scientific">Bacteroides salyersiae CL02T12C01</name>
    <dbReference type="NCBI Taxonomy" id="997887"/>
    <lineage>
        <taxon>Bacteria</taxon>
        <taxon>Pseudomonadati</taxon>
        <taxon>Bacteroidota</taxon>
        <taxon>Bacteroidia</taxon>
        <taxon>Bacteroidales</taxon>
        <taxon>Bacteroidaceae</taxon>
        <taxon>Bacteroides</taxon>
    </lineage>
</organism>
<feature type="modified residue" description="N6-(pyridoxal phosphate)lysine" evidence="3">
    <location>
        <position position="184"/>
    </location>
</feature>
<dbReference type="OrthoDB" id="9810913at2"/>
<accession>I9H837</accession>
<reference evidence="5 6" key="1">
    <citation type="submission" date="2012-02" db="EMBL/GenBank/DDBJ databases">
        <title>The Genome Sequence of Bacteroides salyersiae CL02T12C01.</title>
        <authorList>
            <consortium name="The Broad Institute Genome Sequencing Platform"/>
            <person name="Earl A."/>
            <person name="Ward D."/>
            <person name="Feldgarden M."/>
            <person name="Gevers D."/>
            <person name="Zitomersky N.L."/>
            <person name="Coyne M.J."/>
            <person name="Comstock L.E."/>
            <person name="Young S.K."/>
            <person name="Zeng Q."/>
            <person name="Gargeya S."/>
            <person name="Fitzgerald M."/>
            <person name="Haas B."/>
            <person name="Abouelleil A."/>
            <person name="Alvarado L."/>
            <person name="Arachchi H.M."/>
            <person name="Berlin A."/>
            <person name="Chapman S.B."/>
            <person name="Gearin G."/>
            <person name="Goldberg J."/>
            <person name="Griggs A."/>
            <person name="Gujja S."/>
            <person name="Hansen M."/>
            <person name="Heiman D."/>
            <person name="Howarth C."/>
            <person name="Larimer J."/>
            <person name="Lui A."/>
            <person name="MacDonald P.J.P."/>
            <person name="McCowen C."/>
            <person name="Montmayeur A."/>
            <person name="Murphy C."/>
            <person name="Neiman D."/>
            <person name="Pearson M."/>
            <person name="Priest M."/>
            <person name="Roberts A."/>
            <person name="Saif S."/>
            <person name="Shea T."/>
            <person name="Sisk P."/>
            <person name="Stolte C."/>
            <person name="Sykes S."/>
            <person name="Wortman J."/>
            <person name="Nusbaum C."/>
            <person name="Birren B."/>
        </authorList>
    </citation>
    <scope>NUCLEOTIDE SEQUENCE [LARGE SCALE GENOMIC DNA]</scope>
    <source>
        <strain evidence="5 6">CL02T12C01</strain>
    </source>
</reference>
<dbReference type="InterPro" id="IPR000653">
    <property type="entry name" value="DegT/StrS_aminotransferase"/>
</dbReference>
<dbReference type="PIRSF" id="PIRSF000390">
    <property type="entry name" value="PLP_StrS"/>
    <property type="match status" value="1"/>
</dbReference>
<dbReference type="GO" id="GO:0000271">
    <property type="term" value="P:polysaccharide biosynthetic process"/>
    <property type="evidence" value="ECO:0007669"/>
    <property type="project" value="TreeGrafter"/>
</dbReference>
<evidence type="ECO:0000313" key="5">
    <source>
        <dbReference type="EMBL" id="EIY55794.1"/>
    </source>
</evidence>
<dbReference type="InterPro" id="IPR015424">
    <property type="entry name" value="PyrdxlP-dep_Trfase"/>
</dbReference>
<dbReference type="GO" id="GO:0008483">
    <property type="term" value="F:transaminase activity"/>
    <property type="evidence" value="ECO:0007669"/>
    <property type="project" value="TreeGrafter"/>
</dbReference>
<dbReference type="CDD" id="cd00616">
    <property type="entry name" value="AHBA_syn"/>
    <property type="match status" value="1"/>
</dbReference>
<dbReference type="EMBL" id="AGXV01000054">
    <property type="protein sequence ID" value="EIY55794.1"/>
    <property type="molecule type" value="Genomic_DNA"/>
</dbReference>
<dbReference type="HOGENOM" id="CLU_033332_0_3_10"/>
<evidence type="ECO:0000256" key="3">
    <source>
        <dbReference type="PIRSR" id="PIRSR000390-2"/>
    </source>
</evidence>
<evidence type="ECO:0000313" key="6">
    <source>
        <dbReference type="Proteomes" id="UP000005150"/>
    </source>
</evidence>
<dbReference type="RefSeq" id="WP_007482556.1">
    <property type="nucleotide sequence ID" value="NZ_JH724311.1"/>
</dbReference>
<protein>
    <recommendedName>
        <fullName evidence="7">DegT/DnrJ/EryC1/StrS aminotransferase</fullName>
    </recommendedName>
</protein>
<gene>
    <name evidence="5" type="ORF">HMPREF1071_04493</name>
</gene>